<dbReference type="SMART" id="SM00448">
    <property type="entry name" value="REC"/>
    <property type="match status" value="1"/>
</dbReference>
<gene>
    <name evidence="11" type="ORF">NliqN6_3352</name>
</gene>
<dbReference type="OrthoDB" id="60033at2759"/>
<dbReference type="PANTHER" id="PTHR43047">
    <property type="entry name" value="TWO-COMPONENT HISTIDINE PROTEIN KINASE"/>
    <property type="match status" value="1"/>
</dbReference>
<feature type="transmembrane region" description="Helical" evidence="8">
    <location>
        <begin position="397"/>
        <end position="421"/>
    </location>
</feature>
<sequence>MDTPAKDQTPQPPAKLMRPSANPVNPHDRSISATSLQTPRSAHAMEKNNNLEGMILGEKGGGRLFQRDDEKASRRSKKGSLKKSRKVKRSVARFEKNRENAIDWSPAGIWSVFKEKLKNPSHPSTTSQSALGETEGASGSTLGSFFRPQAKSANSSASVGGRYAGSQLGYDEDGVPVEPVEPVSLVVVEGDLLDFVPLAKSDNGSASAAHVDAHYTNYRTGVDDGGSSSAHPRNSHVHGPMVENGQTDSESKSWAQRITASIVGSARGKNGHRPTVIDDGSSIRRENKPHWIQRTWLWEAVVDRTIPAFKYFCDSSFPEASKEKSYRKEMHFTLRRGAISASCFYVIAWILTSALMAKPFNTMAWAGYILSTGIFIVPLPLLVICDFIRHRPKLYQWWLWVATWAFSVVIIVDMHLCGFYSTHRNCGNKDFLGLFYWGLALPVLSIFSLGQKRGYHIFGVVVWVGLVSGLILSQGSPKLMYRNLVNFILFHVFLLMTSYLREKSDRQVFTLRTQLKLQYRATQSAQVAERKANALSKRFVSYIFHEVRVPLNTALLALQNLQGEQVFGHCDHDQTEMVEGLHGSLTMMEKVLNDVLSFNRMESGRFTQARKPFDFHKSVQIVVLSHRAQALAGNLFLEHDLDPEIDRLGGRFMGDEMRLRQVMSNFTSNALKFTTQGGVRIVTKLLYPRMESSVQTPEEEISEITRDRHYSVASSEKSSRFNVETPGGTQIQLNALEKNPQGALQFSEKLPTGHINSTSVQNKAAQPGQKAIIRIEFIDTGIGLHPRDVKDNKLFSPYTQTEIGRRQGGKGTGLGLALCQQIVKLMGGRLGVESQLGKGSCFWVEIALMIAPPEKQPPPRTSTDTPPDIVVADFAQSKRRPSAATKQVMPQSLDPLEEQESTPESHDDDPLNLPIRSGVPAENALDVIDAQVHNSMFAQMSRRGSNPQPSNSYSSSAIMDAAQWRKDSVMSDATIAVPPMDTMQAMQDNSNPHQSISMLQPNASLGKKTGGTAFTKCPEGERMHCLVVDDDTMTRKLMSRMLQRLGHDVSQAENGSIALDMLRDRQFKNEKQFDILFLDNQMPVMSGVETARELRRIGCPIFIVGATGNALKEDQEEYIEAGADQVLTKPVKQPQMQAMLQQARRRVAGETEPKSDSSLRLSEPQV</sequence>
<dbReference type="CDD" id="cd17546">
    <property type="entry name" value="REC_hyHK_CKI1_RcsC-like"/>
    <property type="match status" value="1"/>
</dbReference>
<feature type="region of interest" description="Disordered" evidence="7">
    <location>
        <begin position="1"/>
        <end position="92"/>
    </location>
</feature>
<dbReference type="CDD" id="cd00082">
    <property type="entry name" value="HisKA"/>
    <property type="match status" value="1"/>
</dbReference>
<reference evidence="11" key="1">
    <citation type="submission" date="2020-07" db="EMBL/GenBank/DDBJ databases">
        <title>Draft Genome Sequence of a Deep-Sea Yeast, Naganishia (Cryptococcus) liquefaciens strain N6.</title>
        <authorList>
            <person name="Han Y.W."/>
            <person name="Kajitani R."/>
            <person name="Morimoto H."/>
            <person name="Parhat M."/>
            <person name="Tsubouchi H."/>
            <person name="Bakenova O."/>
            <person name="Ogata M."/>
            <person name="Argunhan B."/>
            <person name="Aoki R."/>
            <person name="Kajiwara S."/>
            <person name="Itoh T."/>
            <person name="Iwasaki H."/>
        </authorList>
    </citation>
    <scope>NUCLEOTIDE SEQUENCE</scope>
    <source>
        <strain evidence="11">N6</strain>
    </source>
</reference>
<evidence type="ECO:0000313" key="11">
    <source>
        <dbReference type="EMBL" id="GHJ86950.1"/>
    </source>
</evidence>
<dbReference type="Gene3D" id="1.10.287.130">
    <property type="match status" value="1"/>
</dbReference>
<dbReference type="SUPFAM" id="SSF52172">
    <property type="entry name" value="CheY-like"/>
    <property type="match status" value="1"/>
</dbReference>
<evidence type="ECO:0000256" key="4">
    <source>
        <dbReference type="ARBA" id="ARBA00022679"/>
    </source>
</evidence>
<dbReference type="GO" id="GO:0000155">
    <property type="term" value="F:phosphorelay sensor kinase activity"/>
    <property type="evidence" value="ECO:0007669"/>
    <property type="project" value="InterPro"/>
</dbReference>
<feature type="region of interest" description="Disordered" evidence="7">
    <location>
        <begin position="117"/>
        <end position="160"/>
    </location>
</feature>
<dbReference type="PRINTS" id="PR00344">
    <property type="entry name" value="BCTRLSENSOR"/>
</dbReference>
<keyword evidence="8" id="KW-1133">Transmembrane helix</keyword>
<dbReference type="EC" id="2.7.13.3" evidence="2"/>
<feature type="modified residue" description="4-aspartylphosphate" evidence="6">
    <location>
        <position position="1079"/>
    </location>
</feature>
<dbReference type="EMBL" id="BLZA01000019">
    <property type="protein sequence ID" value="GHJ86950.1"/>
    <property type="molecule type" value="Genomic_DNA"/>
</dbReference>
<evidence type="ECO:0000313" key="12">
    <source>
        <dbReference type="Proteomes" id="UP000620104"/>
    </source>
</evidence>
<evidence type="ECO:0000256" key="7">
    <source>
        <dbReference type="SAM" id="MobiDB-lite"/>
    </source>
</evidence>
<name>A0A8H3YET7_9TREE</name>
<keyword evidence="5" id="KW-0418">Kinase</keyword>
<dbReference type="InterPro" id="IPR004358">
    <property type="entry name" value="Sig_transdc_His_kin-like_C"/>
</dbReference>
<evidence type="ECO:0000256" key="2">
    <source>
        <dbReference type="ARBA" id="ARBA00012438"/>
    </source>
</evidence>
<dbReference type="Gene3D" id="3.40.50.2300">
    <property type="match status" value="1"/>
</dbReference>
<dbReference type="InterPro" id="IPR036890">
    <property type="entry name" value="HATPase_C_sf"/>
</dbReference>
<keyword evidence="12" id="KW-1185">Reference proteome</keyword>
<dbReference type="PROSITE" id="PS50110">
    <property type="entry name" value="RESPONSE_REGULATORY"/>
    <property type="match status" value="1"/>
</dbReference>
<feature type="compositionally biased region" description="Basic residues" evidence="7">
    <location>
        <begin position="74"/>
        <end position="91"/>
    </location>
</feature>
<dbReference type="Pfam" id="PF00512">
    <property type="entry name" value="HisKA"/>
    <property type="match status" value="1"/>
</dbReference>
<dbReference type="AlphaFoldDB" id="A0A8H3YET7"/>
<feature type="domain" description="Response regulatory" evidence="10">
    <location>
        <begin position="1024"/>
        <end position="1144"/>
    </location>
</feature>
<feature type="transmembrane region" description="Helical" evidence="8">
    <location>
        <begin position="457"/>
        <end position="475"/>
    </location>
</feature>
<evidence type="ECO:0000256" key="3">
    <source>
        <dbReference type="ARBA" id="ARBA00022553"/>
    </source>
</evidence>
<feature type="transmembrane region" description="Helical" evidence="8">
    <location>
        <begin position="363"/>
        <end position="385"/>
    </location>
</feature>
<keyword evidence="4" id="KW-0808">Transferase</keyword>
<protein>
    <recommendedName>
        <fullName evidence="2">histidine kinase</fullName>
        <ecNumber evidence="2">2.7.13.3</ecNumber>
    </recommendedName>
</protein>
<dbReference type="InterPro" id="IPR003594">
    <property type="entry name" value="HATPase_dom"/>
</dbReference>
<dbReference type="PROSITE" id="PS50109">
    <property type="entry name" value="HIS_KIN"/>
    <property type="match status" value="1"/>
</dbReference>
<dbReference type="Pfam" id="PF02518">
    <property type="entry name" value="HATPase_c"/>
    <property type="match status" value="1"/>
</dbReference>
<keyword evidence="3 6" id="KW-0597">Phosphoprotein</keyword>
<feature type="domain" description="Histidine kinase" evidence="9">
    <location>
        <begin position="542"/>
        <end position="850"/>
    </location>
</feature>
<dbReference type="InterPro" id="IPR001789">
    <property type="entry name" value="Sig_transdc_resp-reg_receiver"/>
</dbReference>
<dbReference type="Pfam" id="PF00072">
    <property type="entry name" value="Response_reg"/>
    <property type="match status" value="1"/>
</dbReference>
<evidence type="ECO:0000256" key="6">
    <source>
        <dbReference type="PROSITE-ProRule" id="PRU00169"/>
    </source>
</evidence>
<evidence type="ECO:0000256" key="8">
    <source>
        <dbReference type="SAM" id="Phobius"/>
    </source>
</evidence>
<comment type="catalytic activity">
    <reaction evidence="1">
        <text>ATP + protein L-histidine = ADP + protein N-phospho-L-histidine.</text>
        <dbReference type="EC" id="2.7.13.3"/>
    </reaction>
</comment>
<organism evidence="11 12">
    <name type="scientific">Naganishia liquefaciens</name>
    <dbReference type="NCBI Taxonomy" id="104408"/>
    <lineage>
        <taxon>Eukaryota</taxon>
        <taxon>Fungi</taxon>
        <taxon>Dikarya</taxon>
        <taxon>Basidiomycota</taxon>
        <taxon>Agaricomycotina</taxon>
        <taxon>Tremellomycetes</taxon>
        <taxon>Filobasidiales</taxon>
        <taxon>Filobasidiaceae</taxon>
        <taxon>Naganishia</taxon>
    </lineage>
</organism>
<dbReference type="InterPro" id="IPR036097">
    <property type="entry name" value="HisK_dim/P_sf"/>
</dbReference>
<dbReference type="SMART" id="SM00388">
    <property type="entry name" value="HisKA"/>
    <property type="match status" value="1"/>
</dbReference>
<dbReference type="InterPro" id="IPR005467">
    <property type="entry name" value="His_kinase_dom"/>
</dbReference>
<proteinExistence type="predicted"/>
<dbReference type="SUPFAM" id="SSF55874">
    <property type="entry name" value="ATPase domain of HSP90 chaperone/DNA topoisomerase II/histidine kinase"/>
    <property type="match status" value="1"/>
</dbReference>
<dbReference type="SUPFAM" id="SSF47384">
    <property type="entry name" value="Homodimeric domain of signal transducing histidine kinase"/>
    <property type="match status" value="1"/>
</dbReference>
<feature type="region of interest" description="Disordered" evidence="7">
    <location>
        <begin position="1134"/>
        <end position="1166"/>
    </location>
</feature>
<feature type="compositionally biased region" description="Polar residues" evidence="7">
    <location>
        <begin position="121"/>
        <end position="143"/>
    </location>
</feature>
<evidence type="ECO:0000259" key="9">
    <source>
        <dbReference type="PROSITE" id="PS50109"/>
    </source>
</evidence>
<dbReference type="GO" id="GO:0005886">
    <property type="term" value="C:plasma membrane"/>
    <property type="evidence" value="ECO:0007669"/>
    <property type="project" value="TreeGrafter"/>
</dbReference>
<feature type="region of interest" description="Disordered" evidence="7">
    <location>
        <begin position="223"/>
        <end position="250"/>
    </location>
</feature>
<dbReference type="InterPro" id="IPR011006">
    <property type="entry name" value="CheY-like_superfamily"/>
</dbReference>
<feature type="region of interest" description="Disordered" evidence="7">
    <location>
        <begin position="875"/>
        <end position="917"/>
    </location>
</feature>
<keyword evidence="8" id="KW-0812">Transmembrane</keyword>
<dbReference type="Proteomes" id="UP000620104">
    <property type="component" value="Unassembled WGS sequence"/>
</dbReference>
<feature type="compositionally biased region" description="Polar residues" evidence="7">
    <location>
        <begin position="31"/>
        <end position="40"/>
    </location>
</feature>
<accession>A0A8H3YET7</accession>
<feature type="transmembrane region" description="Helical" evidence="8">
    <location>
        <begin position="433"/>
        <end position="450"/>
    </location>
</feature>
<dbReference type="InterPro" id="IPR003661">
    <property type="entry name" value="HisK_dim/P_dom"/>
</dbReference>
<comment type="caution">
    <text evidence="11">The sequence shown here is derived from an EMBL/GenBank/DDBJ whole genome shotgun (WGS) entry which is preliminary data.</text>
</comment>
<evidence type="ECO:0000256" key="5">
    <source>
        <dbReference type="ARBA" id="ARBA00022777"/>
    </source>
</evidence>
<dbReference type="Gene3D" id="3.30.565.10">
    <property type="entry name" value="Histidine kinase-like ATPase, C-terminal domain"/>
    <property type="match status" value="1"/>
</dbReference>
<evidence type="ECO:0000259" key="10">
    <source>
        <dbReference type="PROSITE" id="PS50110"/>
    </source>
</evidence>
<feature type="compositionally biased region" description="Basic and acidic residues" evidence="7">
    <location>
        <begin position="1147"/>
        <end position="1157"/>
    </location>
</feature>
<keyword evidence="8" id="KW-0472">Membrane</keyword>
<evidence type="ECO:0000256" key="1">
    <source>
        <dbReference type="ARBA" id="ARBA00000085"/>
    </source>
</evidence>
<dbReference type="PANTHER" id="PTHR43047:SF66">
    <property type="entry name" value="HISKA"/>
    <property type="match status" value="1"/>
</dbReference>
<dbReference type="GO" id="GO:0009927">
    <property type="term" value="F:histidine phosphotransfer kinase activity"/>
    <property type="evidence" value="ECO:0007669"/>
    <property type="project" value="TreeGrafter"/>
</dbReference>
<dbReference type="SMART" id="SM00387">
    <property type="entry name" value="HATPase_c"/>
    <property type="match status" value="1"/>
</dbReference>
<feature type="transmembrane region" description="Helical" evidence="8">
    <location>
        <begin position="337"/>
        <end position="357"/>
    </location>
</feature>